<dbReference type="AlphaFoldDB" id="A0A163K326"/>
<accession>A0A163K326</accession>
<feature type="compositionally biased region" description="Polar residues" evidence="1">
    <location>
        <begin position="555"/>
        <end position="569"/>
    </location>
</feature>
<dbReference type="Gene3D" id="3.30.450.20">
    <property type="entry name" value="PAS domain"/>
    <property type="match status" value="1"/>
</dbReference>
<feature type="transmembrane region" description="Helical" evidence="2">
    <location>
        <begin position="585"/>
        <end position="605"/>
    </location>
</feature>
<organism evidence="4">
    <name type="scientific">Absidia glauca</name>
    <name type="common">Pin mould</name>
    <dbReference type="NCBI Taxonomy" id="4829"/>
    <lineage>
        <taxon>Eukaryota</taxon>
        <taxon>Fungi</taxon>
        <taxon>Fungi incertae sedis</taxon>
        <taxon>Mucoromycota</taxon>
        <taxon>Mucoromycotina</taxon>
        <taxon>Mucoromycetes</taxon>
        <taxon>Mucorales</taxon>
        <taxon>Cunninghamellaceae</taxon>
        <taxon>Absidia</taxon>
    </lineage>
</organism>
<feature type="compositionally biased region" description="Low complexity" evidence="1">
    <location>
        <begin position="490"/>
        <end position="502"/>
    </location>
</feature>
<name>A0A163K326_ABSGL</name>
<proteinExistence type="predicted"/>
<sequence>MQESPILGQPLILSPPSTTAVPQNTIAPSLVDHSFPSTAAPPSSTSLPSNSTATVNSSITNIPIPAKRGHKEHVASAWKTATCVDIKHKKRGRPKLQGKRTTTTPTAVTPIANRYEVLCGTIQTPIISSSDLDTPTRLVAYPPYRPTTQTSFHHHPIESFQISQQTSIDHEATTGDTLLTPVILTSSMTQPDSSRLTTIEQHNSPTTTPVTNVILILSMEVCCAKISNDVTEAWGYYPQELAHRSIYDFVAPEDSARLSQLHRSLLDNVVEATSQHRPQLQHHQTPPPTERTTSDLFHQKTTDELAVKANGSRSFADTLHVKTRSGTMELYDICAYIGGGWGANFDDASTLTKLYIVMSCRKNGRNKVVSLQPKQQRSITTAYKPIAPLPSPSTSVSSSSISSSPSLLSTTTPRHTSHRPLDRYAVHRNRPIQPAPHDLRRVSLPAHFANNSRLNTISFRSCQDTPKINIAPMTNGPSDDHPINQSILISSPSSSSSSSESASSCTYFRPIASASTLSVSRPTAPIDTPPQYHHHHLRSAPPLSSQRMLQPRQKPYTSITYRSTPSTGPRETPAVTHPTTHSGGVVISIVVVPIAVVIVVADLVSKEKGTMQKAKS</sequence>
<evidence type="ECO:0000259" key="3">
    <source>
        <dbReference type="PROSITE" id="PS50112"/>
    </source>
</evidence>
<evidence type="ECO:0000313" key="5">
    <source>
        <dbReference type="Proteomes" id="UP000078561"/>
    </source>
</evidence>
<keyword evidence="2" id="KW-0812">Transmembrane</keyword>
<feature type="compositionally biased region" description="Low complexity" evidence="1">
    <location>
        <begin position="392"/>
        <end position="414"/>
    </location>
</feature>
<feature type="region of interest" description="Disordered" evidence="1">
    <location>
        <begin position="468"/>
        <end position="502"/>
    </location>
</feature>
<dbReference type="InParanoid" id="A0A163K326"/>
<feature type="region of interest" description="Disordered" evidence="1">
    <location>
        <begin position="385"/>
        <end position="439"/>
    </location>
</feature>
<evidence type="ECO:0000256" key="1">
    <source>
        <dbReference type="SAM" id="MobiDB-lite"/>
    </source>
</evidence>
<feature type="region of interest" description="Disordered" evidence="1">
    <location>
        <begin position="1"/>
        <end position="20"/>
    </location>
</feature>
<feature type="region of interest" description="Disordered" evidence="1">
    <location>
        <begin position="518"/>
        <end position="579"/>
    </location>
</feature>
<dbReference type="STRING" id="4829.A0A163K326"/>
<protein>
    <recommendedName>
        <fullName evidence="3">PAS domain-containing protein</fullName>
    </recommendedName>
</protein>
<dbReference type="SUPFAM" id="SSF55785">
    <property type="entry name" value="PYP-like sensor domain (PAS domain)"/>
    <property type="match status" value="1"/>
</dbReference>
<dbReference type="Proteomes" id="UP000078561">
    <property type="component" value="Unassembled WGS sequence"/>
</dbReference>
<evidence type="ECO:0000256" key="2">
    <source>
        <dbReference type="SAM" id="Phobius"/>
    </source>
</evidence>
<dbReference type="PROSITE" id="PS50112">
    <property type="entry name" value="PAS"/>
    <property type="match status" value="1"/>
</dbReference>
<feature type="domain" description="PAS" evidence="3">
    <location>
        <begin position="226"/>
        <end position="273"/>
    </location>
</feature>
<dbReference type="EMBL" id="LT554417">
    <property type="protein sequence ID" value="SAM04991.1"/>
    <property type="molecule type" value="Genomic_DNA"/>
</dbReference>
<keyword evidence="2" id="KW-1133">Transmembrane helix</keyword>
<keyword evidence="5" id="KW-1185">Reference proteome</keyword>
<dbReference type="OrthoDB" id="1555531at2759"/>
<evidence type="ECO:0000313" key="4">
    <source>
        <dbReference type="EMBL" id="SAM04991.1"/>
    </source>
</evidence>
<reference evidence="4" key="1">
    <citation type="submission" date="2016-04" db="EMBL/GenBank/DDBJ databases">
        <authorList>
            <person name="Evans L.H."/>
            <person name="Alamgir A."/>
            <person name="Owens N."/>
            <person name="Weber N.D."/>
            <person name="Virtaneva K."/>
            <person name="Barbian K."/>
            <person name="Babar A."/>
            <person name="Rosenke K."/>
        </authorList>
    </citation>
    <scope>NUCLEOTIDE SEQUENCE [LARGE SCALE GENOMIC DNA]</scope>
    <source>
        <strain evidence="4">CBS 101.48</strain>
    </source>
</reference>
<dbReference type="InterPro" id="IPR035965">
    <property type="entry name" value="PAS-like_dom_sf"/>
</dbReference>
<gene>
    <name evidence="4" type="primary">ABSGL_10857.1 scaffold 12033</name>
</gene>
<feature type="region of interest" description="Disordered" evidence="1">
    <location>
        <begin position="274"/>
        <end position="295"/>
    </location>
</feature>
<feature type="compositionally biased region" description="Low complexity" evidence="1">
    <location>
        <begin position="34"/>
        <end position="54"/>
    </location>
</feature>
<dbReference type="InterPro" id="IPR000014">
    <property type="entry name" value="PAS"/>
</dbReference>
<keyword evidence="2" id="KW-0472">Membrane</keyword>
<dbReference type="CDD" id="cd00130">
    <property type="entry name" value="PAS"/>
    <property type="match status" value="1"/>
</dbReference>
<feature type="region of interest" description="Disordered" evidence="1">
    <location>
        <begin position="32"/>
        <end position="55"/>
    </location>
</feature>
<feature type="compositionally biased region" description="Low complexity" evidence="1">
    <location>
        <begin position="275"/>
        <end position="284"/>
    </location>
</feature>